<evidence type="ECO:0000256" key="1">
    <source>
        <dbReference type="SAM" id="Coils"/>
    </source>
</evidence>
<keyword evidence="2" id="KW-0812">Transmembrane</keyword>
<evidence type="ECO:0000313" key="4">
    <source>
        <dbReference type="Proteomes" id="UP000609064"/>
    </source>
</evidence>
<dbReference type="Proteomes" id="UP000609064">
    <property type="component" value="Unassembled WGS sequence"/>
</dbReference>
<accession>A0A917DXS4</accession>
<proteinExistence type="predicted"/>
<reference evidence="3" key="2">
    <citation type="submission" date="2020-09" db="EMBL/GenBank/DDBJ databases">
        <authorList>
            <person name="Sun Q."/>
            <person name="Zhou Y."/>
        </authorList>
    </citation>
    <scope>NUCLEOTIDE SEQUENCE</scope>
    <source>
        <strain evidence="3">CGMCC 1.15958</strain>
    </source>
</reference>
<evidence type="ECO:0000313" key="3">
    <source>
        <dbReference type="EMBL" id="GGD77752.1"/>
    </source>
</evidence>
<dbReference type="RefSeq" id="WP_188770107.1">
    <property type="nucleotide sequence ID" value="NZ_BMKK01000013.1"/>
</dbReference>
<name>A0A917DXS4_9BACT</name>
<comment type="caution">
    <text evidence="3">The sequence shown here is derived from an EMBL/GenBank/DDBJ whole genome shotgun (WGS) entry which is preliminary data.</text>
</comment>
<protein>
    <submittedName>
        <fullName evidence="3">Uncharacterized protein</fullName>
    </submittedName>
</protein>
<dbReference type="EMBL" id="BMKK01000013">
    <property type="protein sequence ID" value="GGD77752.1"/>
    <property type="molecule type" value="Genomic_DNA"/>
</dbReference>
<feature type="transmembrane region" description="Helical" evidence="2">
    <location>
        <begin position="69"/>
        <end position="88"/>
    </location>
</feature>
<gene>
    <name evidence="3" type="ORF">GCM10011514_47110</name>
</gene>
<dbReference type="AlphaFoldDB" id="A0A917DXS4"/>
<evidence type="ECO:0000256" key="2">
    <source>
        <dbReference type="SAM" id="Phobius"/>
    </source>
</evidence>
<feature type="coiled-coil region" evidence="1">
    <location>
        <begin position="108"/>
        <end position="169"/>
    </location>
</feature>
<organism evidence="3 4">
    <name type="scientific">Emticicia aquatilis</name>
    <dbReference type="NCBI Taxonomy" id="1537369"/>
    <lineage>
        <taxon>Bacteria</taxon>
        <taxon>Pseudomonadati</taxon>
        <taxon>Bacteroidota</taxon>
        <taxon>Cytophagia</taxon>
        <taxon>Cytophagales</taxon>
        <taxon>Leadbetterellaceae</taxon>
        <taxon>Emticicia</taxon>
    </lineage>
</organism>
<keyword evidence="2" id="KW-0472">Membrane</keyword>
<keyword evidence="4" id="KW-1185">Reference proteome</keyword>
<keyword evidence="1" id="KW-0175">Coiled coil</keyword>
<keyword evidence="2" id="KW-1133">Transmembrane helix</keyword>
<reference evidence="3" key="1">
    <citation type="journal article" date="2014" name="Int. J. Syst. Evol. Microbiol.">
        <title>Complete genome sequence of Corynebacterium casei LMG S-19264T (=DSM 44701T), isolated from a smear-ripened cheese.</title>
        <authorList>
            <consortium name="US DOE Joint Genome Institute (JGI-PGF)"/>
            <person name="Walter F."/>
            <person name="Albersmeier A."/>
            <person name="Kalinowski J."/>
            <person name="Ruckert C."/>
        </authorList>
    </citation>
    <scope>NUCLEOTIDE SEQUENCE</scope>
    <source>
        <strain evidence="3">CGMCC 1.15958</strain>
    </source>
</reference>
<sequence length="196" mass="22531">MPKDLNEILPEFEPKANLWSKIEQTLDFDDLLEAKIKDLPEFEPSIEWNRVLEEISVEKKLKTVKFPNFIRWGIAASVLLALGSVWLFNKKSDEGVISYSVEKQVEIKSDLQANVSTSESEAEEFINQQCEEVEVVCMKPEVKELRAELAELNLNQRDLETQIEQFGNDPALVQAQIKIENQKAQITKELINILRS</sequence>